<protein>
    <submittedName>
        <fullName evidence="6">2-dehydro-3-deoxyphosphogluconate aldolase 4-hydroxy-2-oxoglutarate aldolase</fullName>
    </submittedName>
</protein>
<accession>A0A0R1X9E9</accession>
<dbReference type="RefSeq" id="WP_027828862.1">
    <property type="nucleotide sequence ID" value="NZ_AUEH01000031.1"/>
</dbReference>
<dbReference type="OrthoDB" id="9802667at2"/>
<reference evidence="6 7" key="1">
    <citation type="journal article" date="2015" name="Genome Announc.">
        <title>Expanding the biotechnology potential of lactobacilli through comparative genomics of 213 strains and associated genera.</title>
        <authorList>
            <person name="Sun Z."/>
            <person name="Harris H.M."/>
            <person name="McCann A."/>
            <person name="Guo C."/>
            <person name="Argimon S."/>
            <person name="Zhang W."/>
            <person name="Yang X."/>
            <person name="Jeffery I.B."/>
            <person name="Cooney J.C."/>
            <person name="Kagawa T.F."/>
            <person name="Liu W."/>
            <person name="Song Y."/>
            <person name="Salvetti E."/>
            <person name="Wrobel A."/>
            <person name="Rasinkangas P."/>
            <person name="Parkhill J."/>
            <person name="Rea M.C."/>
            <person name="O'Sullivan O."/>
            <person name="Ritari J."/>
            <person name="Douillard F.P."/>
            <person name="Paul Ross R."/>
            <person name="Yang R."/>
            <person name="Briner A.E."/>
            <person name="Felis G.E."/>
            <person name="de Vos W.M."/>
            <person name="Barrangou R."/>
            <person name="Klaenhammer T.R."/>
            <person name="Caufield P.W."/>
            <person name="Cui Y."/>
            <person name="Zhang H."/>
            <person name="O'Toole P.W."/>
        </authorList>
    </citation>
    <scope>NUCLEOTIDE SEQUENCE [LARGE SCALE GENOMIC DNA]</scope>
    <source>
        <strain evidence="6 7">DSM 16991</strain>
    </source>
</reference>
<gene>
    <name evidence="6" type="ORF">FC91_GL002873</name>
</gene>
<keyword evidence="5" id="KW-0119">Carbohydrate metabolism</keyword>
<dbReference type="GeneID" id="78510161"/>
<evidence type="ECO:0000313" key="6">
    <source>
        <dbReference type="EMBL" id="KRM26792.1"/>
    </source>
</evidence>
<dbReference type="AlphaFoldDB" id="A0A0R1X9E9"/>
<comment type="caution">
    <text evidence="6">The sequence shown here is derived from an EMBL/GenBank/DDBJ whole genome shotgun (WGS) entry which is preliminary data.</text>
</comment>
<evidence type="ECO:0000256" key="1">
    <source>
        <dbReference type="ARBA" id="ARBA00004761"/>
    </source>
</evidence>
<evidence type="ECO:0000256" key="4">
    <source>
        <dbReference type="ARBA" id="ARBA00023239"/>
    </source>
</evidence>
<evidence type="ECO:0000313" key="7">
    <source>
        <dbReference type="Proteomes" id="UP000050949"/>
    </source>
</evidence>
<dbReference type="SUPFAM" id="SSF51569">
    <property type="entry name" value="Aldolase"/>
    <property type="match status" value="1"/>
</dbReference>
<organism evidence="6 7">
    <name type="scientific">Schleiferilactobacillus harbinensis DSM 16991</name>
    <dbReference type="NCBI Taxonomy" id="1122147"/>
    <lineage>
        <taxon>Bacteria</taxon>
        <taxon>Bacillati</taxon>
        <taxon>Bacillota</taxon>
        <taxon>Bacilli</taxon>
        <taxon>Lactobacillales</taxon>
        <taxon>Lactobacillaceae</taxon>
        <taxon>Schleiferilactobacillus</taxon>
    </lineage>
</organism>
<dbReference type="EMBL" id="AZFW01000063">
    <property type="protein sequence ID" value="KRM26792.1"/>
    <property type="molecule type" value="Genomic_DNA"/>
</dbReference>
<evidence type="ECO:0000256" key="2">
    <source>
        <dbReference type="ARBA" id="ARBA00006906"/>
    </source>
</evidence>
<dbReference type="InterPro" id="IPR000887">
    <property type="entry name" value="Aldlse_KDPG_KHG"/>
</dbReference>
<dbReference type="PANTHER" id="PTHR30246:SF1">
    <property type="entry name" value="2-DEHYDRO-3-DEOXY-6-PHOSPHOGALACTONATE ALDOLASE-RELATED"/>
    <property type="match status" value="1"/>
</dbReference>
<dbReference type="NCBIfam" id="NF005119">
    <property type="entry name" value="PRK06552.1"/>
    <property type="match status" value="1"/>
</dbReference>
<dbReference type="PATRIC" id="fig|1122147.4.peg.2959"/>
<dbReference type="CDD" id="cd00452">
    <property type="entry name" value="KDPG_aldolase"/>
    <property type="match status" value="1"/>
</dbReference>
<dbReference type="Pfam" id="PF01081">
    <property type="entry name" value="Aldolase"/>
    <property type="match status" value="1"/>
</dbReference>
<dbReference type="PANTHER" id="PTHR30246">
    <property type="entry name" value="2-KETO-3-DEOXY-6-PHOSPHOGLUCONATE ALDOLASE"/>
    <property type="match status" value="1"/>
</dbReference>
<evidence type="ECO:0000256" key="5">
    <source>
        <dbReference type="ARBA" id="ARBA00023277"/>
    </source>
</evidence>
<keyword evidence="4" id="KW-0456">Lyase</keyword>
<dbReference type="eggNOG" id="COG0800">
    <property type="taxonomic scope" value="Bacteria"/>
</dbReference>
<dbReference type="InterPro" id="IPR013785">
    <property type="entry name" value="Aldolase_TIM"/>
</dbReference>
<comment type="pathway">
    <text evidence="1">Carbohydrate acid metabolism.</text>
</comment>
<proteinExistence type="inferred from homology"/>
<name>A0A0R1X9E9_9LACO</name>
<dbReference type="GO" id="GO:0016829">
    <property type="term" value="F:lyase activity"/>
    <property type="evidence" value="ECO:0007669"/>
    <property type="project" value="UniProtKB-KW"/>
</dbReference>
<sequence length="214" mass="22317">MQKVDRLLRLQKAGIVAVVRGNSPEEAEKTADAVIAGGVTAIELTFTVPHADKVIEHLTEKYANDDAVVIGAGTVLDPATARVAMIAGAEFIVSPSFNAETAKMCNLYATPYTPGCMTPTEMQSALEAGVDLVKLFPGAVMKPAMVSAVLAPFPYLSIMPTGGVNVENMAEWFKAGVTLVGAGSNLTAGAKTGDYAAVTVQAKKYQAKLAEIRG</sequence>
<dbReference type="NCBIfam" id="TIGR01182">
    <property type="entry name" value="eda"/>
    <property type="match status" value="1"/>
</dbReference>
<comment type="similarity">
    <text evidence="2">Belongs to the KHG/KDPG aldolase family.</text>
</comment>
<dbReference type="Gene3D" id="3.20.20.70">
    <property type="entry name" value="Aldolase class I"/>
    <property type="match status" value="1"/>
</dbReference>
<evidence type="ECO:0000256" key="3">
    <source>
        <dbReference type="ARBA" id="ARBA00011233"/>
    </source>
</evidence>
<comment type="subunit">
    <text evidence="3">Homotrimer.</text>
</comment>
<dbReference type="Proteomes" id="UP000050949">
    <property type="component" value="Unassembled WGS sequence"/>
</dbReference>